<evidence type="ECO:0000313" key="1">
    <source>
        <dbReference type="EMBL" id="ECB7109882.1"/>
    </source>
</evidence>
<dbReference type="Gene3D" id="1.10.260.40">
    <property type="entry name" value="lambda repressor-like DNA-binding domains"/>
    <property type="match status" value="1"/>
</dbReference>
<organism evidence="1 2">
    <name type="scientific">Salmonella newport</name>
    <dbReference type="NCBI Taxonomy" id="108619"/>
    <lineage>
        <taxon>Bacteria</taxon>
        <taxon>Pseudomonadati</taxon>
        <taxon>Pseudomonadota</taxon>
        <taxon>Gammaproteobacteria</taxon>
        <taxon>Enterobacterales</taxon>
        <taxon>Enterobacteriaceae</taxon>
        <taxon>Salmonella</taxon>
    </lineage>
</organism>
<comment type="caution">
    <text evidence="1">The sequence shown here is derived from an EMBL/GenBank/DDBJ whole genome shotgun (WGS) entry which is preliminary data.</text>
</comment>
<gene>
    <name evidence="1" type="ORF">E1A34_28395</name>
</gene>
<proteinExistence type="predicted"/>
<dbReference type="GO" id="GO:0003677">
    <property type="term" value="F:DNA binding"/>
    <property type="evidence" value="ECO:0007669"/>
    <property type="project" value="InterPro"/>
</dbReference>
<sequence length="82" mass="9365">MNELKNFLNSLSTEEQRDFAKRCGTSIGYLRKVLSIDGRIGAELSVSIEMNSDGKVTRKHLHPDKWGKIWPELLDRNIHKAA</sequence>
<dbReference type="AlphaFoldDB" id="A0A5Y0S345"/>
<dbReference type="Proteomes" id="UP000839827">
    <property type="component" value="Unassembled WGS sequence"/>
</dbReference>
<dbReference type="EMBL" id="AAHYLK010000088">
    <property type="protein sequence ID" value="ECB7109882.1"/>
    <property type="molecule type" value="Genomic_DNA"/>
</dbReference>
<dbReference type="InterPro" id="IPR010982">
    <property type="entry name" value="Lambda_DNA-bd_dom_sf"/>
</dbReference>
<protein>
    <submittedName>
        <fullName evidence="1">Cro/Cl family transcriptional regulator</fullName>
    </submittedName>
</protein>
<name>A0A5Y0S345_SALNE</name>
<evidence type="ECO:0000313" key="2">
    <source>
        <dbReference type="Proteomes" id="UP000839827"/>
    </source>
</evidence>
<accession>A0A5Y0S345</accession>
<reference evidence="1 2" key="1">
    <citation type="submission" date="2019-03" db="EMBL/GenBank/DDBJ databases">
        <authorList>
            <person name="Ashton P.M."/>
            <person name="Dallman T."/>
            <person name="Nair S."/>
            <person name="De Pinna E."/>
            <person name="Peters T."/>
            <person name="Grant K."/>
        </authorList>
    </citation>
    <scope>NUCLEOTIDE SEQUENCE [LARGE SCALE GENOMIC DNA]</scope>
    <source>
        <strain evidence="1 2">271153</strain>
    </source>
</reference>